<accession>Q2H646</accession>
<dbReference type="VEuPathDB" id="FungiDB:CHGG_05869"/>
<feature type="chain" id="PRO_5004209001" description="Cyanovirin-N domain-containing protein" evidence="1">
    <location>
        <begin position="23"/>
        <end position="145"/>
    </location>
</feature>
<dbReference type="EMBL" id="CH408031">
    <property type="protein sequence ID" value="EAQ89250.1"/>
    <property type="molecule type" value="Genomic_DNA"/>
</dbReference>
<reference evidence="3" key="1">
    <citation type="journal article" date="2015" name="Genome Announc.">
        <title>Draft genome sequence of the cellulolytic fungus Chaetomium globosum.</title>
        <authorList>
            <person name="Cuomo C.A."/>
            <person name="Untereiner W.A."/>
            <person name="Ma L.-J."/>
            <person name="Grabherr M."/>
            <person name="Birren B.W."/>
        </authorList>
    </citation>
    <scope>NUCLEOTIDE SEQUENCE [LARGE SCALE GENOMIC DNA]</scope>
    <source>
        <strain evidence="3">ATCC 6205 / CBS 148.51 / DSM 1962 / NBRC 6347 / NRRL 1970</strain>
    </source>
</reference>
<evidence type="ECO:0008006" key="4">
    <source>
        <dbReference type="Google" id="ProtNLM"/>
    </source>
</evidence>
<keyword evidence="1" id="KW-0732">Signal</keyword>
<name>Q2H646_CHAGB</name>
<dbReference type="Proteomes" id="UP000001056">
    <property type="component" value="Unassembled WGS sequence"/>
</dbReference>
<feature type="signal peptide" evidence="1">
    <location>
        <begin position="1"/>
        <end position="22"/>
    </location>
</feature>
<evidence type="ECO:0000313" key="2">
    <source>
        <dbReference type="EMBL" id="EAQ89250.1"/>
    </source>
</evidence>
<dbReference type="HOGENOM" id="CLU_1786620_0_0_1"/>
<dbReference type="InParanoid" id="Q2H646"/>
<gene>
    <name evidence="2" type="ORF">CHGG_05869</name>
</gene>
<proteinExistence type="predicted"/>
<protein>
    <recommendedName>
        <fullName evidence="4">Cyanovirin-N domain-containing protein</fullName>
    </recommendedName>
</protein>
<evidence type="ECO:0000256" key="1">
    <source>
        <dbReference type="SAM" id="SignalP"/>
    </source>
</evidence>
<evidence type="ECO:0000313" key="3">
    <source>
        <dbReference type="Proteomes" id="UP000001056"/>
    </source>
</evidence>
<dbReference type="GeneID" id="4391024"/>
<dbReference type="RefSeq" id="XP_001221964.1">
    <property type="nucleotide sequence ID" value="XM_001221963.1"/>
</dbReference>
<keyword evidence="3" id="KW-1185">Reference proteome</keyword>
<dbReference type="AlphaFoldDB" id="Q2H646"/>
<organism evidence="2 3">
    <name type="scientific">Chaetomium globosum (strain ATCC 6205 / CBS 148.51 / DSM 1962 / NBRC 6347 / NRRL 1970)</name>
    <name type="common">Soil fungus</name>
    <dbReference type="NCBI Taxonomy" id="306901"/>
    <lineage>
        <taxon>Eukaryota</taxon>
        <taxon>Fungi</taxon>
        <taxon>Dikarya</taxon>
        <taxon>Ascomycota</taxon>
        <taxon>Pezizomycotina</taxon>
        <taxon>Sordariomycetes</taxon>
        <taxon>Sordariomycetidae</taxon>
        <taxon>Sordariales</taxon>
        <taxon>Chaetomiaceae</taxon>
        <taxon>Chaetomium</taxon>
    </lineage>
</organism>
<dbReference type="OrthoDB" id="5193300at2759"/>
<sequence length="145" mass="15440">MLSFSTLTLAMLLLTLSNGTRAQGDEDDPTPATPHWITPAVTLPSPYGHPSLYVTQNGAGECLASLQVYYTRTCRVQTTVWDGTTTSRVSVDCQGCTRLASSILVGHCPLGVHYTPYPDTTMSRPWTSFSFVCAPTPTPAGAGAV</sequence>